<gene>
    <name evidence="2" type="ORF">ILUMI_09012</name>
</gene>
<evidence type="ECO:0000313" key="2">
    <source>
        <dbReference type="EMBL" id="KAF2897163.1"/>
    </source>
</evidence>
<evidence type="ECO:0000313" key="3">
    <source>
        <dbReference type="Proteomes" id="UP000801492"/>
    </source>
</evidence>
<dbReference type="InterPro" id="IPR013103">
    <property type="entry name" value="RVT_2"/>
</dbReference>
<feature type="domain" description="Reverse transcriptase Ty1/copia-type" evidence="1">
    <location>
        <begin position="104"/>
        <end position="182"/>
    </location>
</feature>
<accession>A0A8K0GGG1</accession>
<comment type="caution">
    <text evidence="2">The sequence shown here is derived from an EMBL/GenBank/DDBJ whole genome shotgun (WGS) entry which is preliminary data.</text>
</comment>
<dbReference type="AlphaFoldDB" id="A0A8K0GGG1"/>
<sequence length="188" mass="21496">MPYTFQQDRSKRENRTIVEVDSAMMHYNANLEEILWAELLNTATQYLIEPKKTYSSEVVFDKNSKSSECEPVNLNLPKDDVASNPVEEIQENRNEFVESNPDGAKGFRQKKGVGFEWTFCRLAKLSTVRTLISIAANEERVSRQFDISTAFLYGHLDEQICITQPEDYNDNSGLVCSLKMSVRTKAIP</sequence>
<dbReference type="OrthoDB" id="411615at2759"/>
<name>A0A8K0GGG1_IGNLU</name>
<proteinExistence type="predicted"/>
<dbReference type="Proteomes" id="UP000801492">
    <property type="component" value="Unassembled WGS sequence"/>
</dbReference>
<reference evidence="2" key="1">
    <citation type="submission" date="2019-08" db="EMBL/GenBank/DDBJ databases">
        <title>The genome of the North American firefly Photinus pyralis.</title>
        <authorList>
            <consortium name="Photinus pyralis genome working group"/>
            <person name="Fallon T.R."/>
            <person name="Sander Lower S.E."/>
            <person name="Weng J.-K."/>
        </authorList>
    </citation>
    <scope>NUCLEOTIDE SEQUENCE</scope>
    <source>
        <strain evidence="2">TRF0915ILg1</strain>
        <tissue evidence="2">Whole body</tissue>
    </source>
</reference>
<dbReference type="Pfam" id="PF07727">
    <property type="entry name" value="RVT_2"/>
    <property type="match status" value="1"/>
</dbReference>
<evidence type="ECO:0000259" key="1">
    <source>
        <dbReference type="Pfam" id="PF07727"/>
    </source>
</evidence>
<dbReference type="EMBL" id="VTPC01004430">
    <property type="protein sequence ID" value="KAF2897163.1"/>
    <property type="molecule type" value="Genomic_DNA"/>
</dbReference>
<protein>
    <recommendedName>
        <fullName evidence="1">Reverse transcriptase Ty1/copia-type domain-containing protein</fullName>
    </recommendedName>
</protein>
<organism evidence="2 3">
    <name type="scientific">Ignelater luminosus</name>
    <name type="common">Cucubano</name>
    <name type="synonym">Pyrophorus luminosus</name>
    <dbReference type="NCBI Taxonomy" id="2038154"/>
    <lineage>
        <taxon>Eukaryota</taxon>
        <taxon>Metazoa</taxon>
        <taxon>Ecdysozoa</taxon>
        <taxon>Arthropoda</taxon>
        <taxon>Hexapoda</taxon>
        <taxon>Insecta</taxon>
        <taxon>Pterygota</taxon>
        <taxon>Neoptera</taxon>
        <taxon>Endopterygota</taxon>
        <taxon>Coleoptera</taxon>
        <taxon>Polyphaga</taxon>
        <taxon>Elateriformia</taxon>
        <taxon>Elateroidea</taxon>
        <taxon>Elateridae</taxon>
        <taxon>Agrypninae</taxon>
        <taxon>Pyrophorini</taxon>
        <taxon>Ignelater</taxon>
    </lineage>
</organism>
<keyword evidence="3" id="KW-1185">Reference proteome</keyword>